<evidence type="ECO:0000256" key="6">
    <source>
        <dbReference type="SAM" id="Phobius"/>
    </source>
</evidence>
<comment type="caution">
    <text evidence="7">The sequence shown here is derived from an EMBL/GenBank/DDBJ whole genome shotgun (WGS) entry which is preliminary data.</text>
</comment>
<comment type="subcellular location">
    <subcellularLocation>
        <location evidence="1">Membrane</location>
    </subcellularLocation>
</comment>
<dbReference type="OrthoDB" id="776561at2759"/>
<dbReference type="GO" id="GO:0016020">
    <property type="term" value="C:membrane"/>
    <property type="evidence" value="ECO:0007669"/>
    <property type="project" value="UniProtKB-SubCell"/>
</dbReference>
<dbReference type="AlphaFoldDB" id="A0A9Q1QFM6"/>
<evidence type="ECO:0000256" key="2">
    <source>
        <dbReference type="ARBA" id="ARBA00009074"/>
    </source>
</evidence>
<dbReference type="Pfam" id="PF05055">
    <property type="entry name" value="DUF677"/>
    <property type="match status" value="1"/>
</dbReference>
<evidence type="ECO:0000313" key="7">
    <source>
        <dbReference type="EMBL" id="KAJ8439801.1"/>
    </source>
</evidence>
<dbReference type="EMBL" id="JAKOGI010000207">
    <property type="protein sequence ID" value="KAJ8439801.1"/>
    <property type="molecule type" value="Genomic_DNA"/>
</dbReference>
<protein>
    <submittedName>
        <fullName evidence="7">Uncharacterized protein</fullName>
    </submittedName>
</protein>
<name>A0A9Q1QFM6_9CARY</name>
<keyword evidence="5 6" id="KW-0472">Membrane</keyword>
<dbReference type="PANTHER" id="PTHR31113:SF20">
    <property type="entry name" value="UPF0496 PROTEIN 2-RELATED"/>
    <property type="match status" value="1"/>
</dbReference>
<dbReference type="InterPro" id="IPR007749">
    <property type="entry name" value="DUF677"/>
</dbReference>
<accession>A0A9Q1QFM6</accession>
<sequence length="407" mass="46082">MMNKKTFWSKLRSPLFPSKGGKSIKDGEEKNGLSGKLNVNEEYKEVFRTQSYAEIWSKVQVQLKKSTLDHKPSSSPLSSRSPLSSFSNSCSPLPLYVHLSDCLLEPRQEAVIDIIKSSDLKVLLVDYFEASLEAYNVCELLLGGIQKTRSNHRLIKRVINLSKTGGNDEEEGRICFGNKIYQFRDKVVQDLACFTRQSNPLSIILNGKVDFRKIHDKYTLLLQNLTARRRKIKRREKLTRFFKKVAGYSFVATYVVLAIVVLALAMHSVVGLLGAPGLLMASSSSLIKKAKRGKGGLRVSLLEKLASQLDVAAKGVYILINDFDTVGRLVMRVHDEVEHMRALAEMCVRNNKNQELIKEALRELNVHEDGLVEQLEELEEHIYLCFLTINRSRRLVIQEILACPLDC</sequence>
<evidence type="ECO:0000313" key="8">
    <source>
        <dbReference type="Proteomes" id="UP001153076"/>
    </source>
</evidence>
<proteinExistence type="inferred from homology"/>
<evidence type="ECO:0000256" key="4">
    <source>
        <dbReference type="ARBA" id="ARBA00022989"/>
    </source>
</evidence>
<evidence type="ECO:0000256" key="3">
    <source>
        <dbReference type="ARBA" id="ARBA00022692"/>
    </source>
</evidence>
<organism evidence="7 8">
    <name type="scientific">Carnegiea gigantea</name>
    <dbReference type="NCBI Taxonomy" id="171969"/>
    <lineage>
        <taxon>Eukaryota</taxon>
        <taxon>Viridiplantae</taxon>
        <taxon>Streptophyta</taxon>
        <taxon>Embryophyta</taxon>
        <taxon>Tracheophyta</taxon>
        <taxon>Spermatophyta</taxon>
        <taxon>Magnoliopsida</taxon>
        <taxon>eudicotyledons</taxon>
        <taxon>Gunneridae</taxon>
        <taxon>Pentapetalae</taxon>
        <taxon>Caryophyllales</taxon>
        <taxon>Cactineae</taxon>
        <taxon>Cactaceae</taxon>
        <taxon>Cactoideae</taxon>
        <taxon>Echinocereeae</taxon>
        <taxon>Carnegiea</taxon>
    </lineage>
</organism>
<keyword evidence="8" id="KW-1185">Reference proteome</keyword>
<gene>
    <name evidence="7" type="ORF">Cgig2_029061</name>
</gene>
<dbReference type="Proteomes" id="UP001153076">
    <property type="component" value="Unassembled WGS sequence"/>
</dbReference>
<evidence type="ECO:0000256" key="5">
    <source>
        <dbReference type="ARBA" id="ARBA00023136"/>
    </source>
</evidence>
<keyword evidence="4 6" id="KW-1133">Transmembrane helix</keyword>
<comment type="similarity">
    <text evidence="2">Belongs to the UPF0496 family.</text>
</comment>
<keyword evidence="3 6" id="KW-0812">Transmembrane</keyword>
<evidence type="ECO:0000256" key="1">
    <source>
        <dbReference type="ARBA" id="ARBA00004370"/>
    </source>
</evidence>
<dbReference type="PANTHER" id="PTHR31113">
    <property type="entry name" value="UPF0496 PROTEIN 3-RELATED"/>
    <property type="match status" value="1"/>
</dbReference>
<feature type="transmembrane region" description="Helical" evidence="6">
    <location>
        <begin position="241"/>
        <end position="263"/>
    </location>
</feature>
<reference evidence="7" key="1">
    <citation type="submission" date="2022-04" db="EMBL/GenBank/DDBJ databases">
        <title>Carnegiea gigantea Genome sequencing and assembly v2.</title>
        <authorList>
            <person name="Copetti D."/>
            <person name="Sanderson M.J."/>
            <person name="Burquez A."/>
            <person name="Wojciechowski M.F."/>
        </authorList>
    </citation>
    <scope>NUCLEOTIDE SEQUENCE</scope>
    <source>
        <strain evidence="7">SGP5-SGP5p</strain>
        <tissue evidence="7">Aerial part</tissue>
    </source>
</reference>